<proteinExistence type="predicted"/>
<reference evidence="2 3" key="2">
    <citation type="submission" date="2018-11" db="EMBL/GenBank/DDBJ databases">
        <authorList>
            <consortium name="Pathogen Informatics"/>
        </authorList>
    </citation>
    <scope>NUCLEOTIDE SEQUENCE [LARGE SCALE GENOMIC DNA]</scope>
    <source>
        <strain evidence="2 3">Egypt</strain>
    </source>
</reference>
<dbReference type="WBParaSite" id="ECPE_0000496201-mRNA-1">
    <property type="protein sequence ID" value="ECPE_0000496201-mRNA-1"/>
    <property type="gene ID" value="ECPE_0000496201"/>
</dbReference>
<organism evidence="4">
    <name type="scientific">Echinostoma caproni</name>
    <dbReference type="NCBI Taxonomy" id="27848"/>
    <lineage>
        <taxon>Eukaryota</taxon>
        <taxon>Metazoa</taxon>
        <taxon>Spiralia</taxon>
        <taxon>Lophotrochozoa</taxon>
        <taxon>Platyhelminthes</taxon>
        <taxon>Trematoda</taxon>
        <taxon>Digenea</taxon>
        <taxon>Plagiorchiida</taxon>
        <taxon>Echinostomata</taxon>
        <taxon>Echinostomatoidea</taxon>
        <taxon>Echinostomatidae</taxon>
        <taxon>Echinostoma</taxon>
    </lineage>
</organism>
<accession>A0A183ADB5</accession>
<evidence type="ECO:0000256" key="1">
    <source>
        <dbReference type="SAM" id="MobiDB-lite"/>
    </source>
</evidence>
<protein>
    <submittedName>
        <fullName evidence="2 4">Uncharacterized protein</fullName>
    </submittedName>
</protein>
<evidence type="ECO:0000313" key="4">
    <source>
        <dbReference type="WBParaSite" id="ECPE_0000496201-mRNA-1"/>
    </source>
</evidence>
<dbReference type="AlphaFoldDB" id="A0A183ADB5"/>
<dbReference type="OrthoDB" id="6259168at2759"/>
<name>A0A183ADB5_9TREM</name>
<evidence type="ECO:0000313" key="2">
    <source>
        <dbReference type="EMBL" id="VDP74101.1"/>
    </source>
</evidence>
<sequence>MGVLASPASSPPTILDSVRPVDIYPVREPKPIQPTIIVPPDDRSKQYGPLGKPPIKPPHKSSAPARLNRTGRPGYAEMYMGRCRRQSENDAAASSKPTYTLTTIALPPESSSCSDIAESSRDSMCTYPPMIADRVSPVHMKIPSIRSVSGPPATKREYRERFSVTPVVNTTKLNEFTRVTSEPRRVVPVVTQQEVHIPSAFNAFRLTCPPSASEKDKLAAMTRLTELNYETSLTATDPSLSVPVSQPLPDQPDYEGMDAELSERLRLQQQRQVCSTKVLL</sequence>
<keyword evidence="3" id="KW-1185">Reference proteome</keyword>
<gene>
    <name evidence="2" type="ORF">ECPE_LOCUS4950</name>
</gene>
<feature type="region of interest" description="Disordered" evidence="1">
    <location>
        <begin position="24"/>
        <end position="72"/>
    </location>
</feature>
<reference evidence="4" key="1">
    <citation type="submission" date="2016-06" db="UniProtKB">
        <authorList>
            <consortium name="WormBaseParasite"/>
        </authorList>
    </citation>
    <scope>IDENTIFICATION</scope>
</reference>
<dbReference type="EMBL" id="UZAN01041786">
    <property type="protein sequence ID" value="VDP74101.1"/>
    <property type="molecule type" value="Genomic_DNA"/>
</dbReference>
<dbReference type="Proteomes" id="UP000272942">
    <property type="component" value="Unassembled WGS sequence"/>
</dbReference>
<evidence type="ECO:0000313" key="3">
    <source>
        <dbReference type="Proteomes" id="UP000272942"/>
    </source>
</evidence>